<dbReference type="InterPro" id="IPR043459">
    <property type="entry name" value="NFD6/NOXY2-like"/>
</dbReference>
<dbReference type="EMBL" id="NQVE01000142">
    <property type="protein sequence ID" value="RAL45044.1"/>
    <property type="molecule type" value="Genomic_DNA"/>
</dbReference>
<dbReference type="AlphaFoldDB" id="A0A328DHQ5"/>
<sequence>MAAAAARSFFRSSSSVLNAAGRFTREAKAARAPCRMTYRSPLGSRFFRRPVELSGCGISMQPFHTATALALMNSMLAVSPHSFSWLSEGMMHDWVSVTGGLE</sequence>
<name>A0A328DHQ5_9ASTE</name>
<keyword evidence="2" id="KW-1185">Reference proteome</keyword>
<gene>
    <name evidence="1" type="ORF">DM860_003803</name>
</gene>
<proteinExistence type="predicted"/>
<dbReference type="PANTHER" id="PTHR33156">
    <property type="entry name" value="OS02G0230000 PROTEIN"/>
    <property type="match status" value="1"/>
</dbReference>
<dbReference type="GO" id="GO:0005739">
    <property type="term" value="C:mitochondrion"/>
    <property type="evidence" value="ECO:0007669"/>
    <property type="project" value="TreeGrafter"/>
</dbReference>
<dbReference type="PANTHER" id="PTHR33156:SF48">
    <property type="entry name" value="PROTEIN NUCLEAR FUSION DEFECTIVE 6, MITOCHONDRIAL"/>
    <property type="match status" value="1"/>
</dbReference>
<evidence type="ECO:0000313" key="2">
    <source>
        <dbReference type="Proteomes" id="UP000249390"/>
    </source>
</evidence>
<evidence type="ECO:0000313" key="1">
    <source>
        <dbReference type="EMBL" id="RAL45044.1"/>
    </source>
</evidence>
<comment type="caution">
    <text evidence="1">The sequence shown here is derived from an EMBL/GenBank/DDBJ whole genome shotgun (WGS) entry which is preliminary data.</text>
</comment>
<reference evidence="1 2" key="1">
    <citation type="submission" date="2018-06" db="EMBL/GenBank/DDBJ databases">
        <title>The Genome of Cuscuta australis (Dodder) Provides Insight into the Evolution of Plant Parasitism.</title>
        <authorList>
            <person name="Liu H."/>
        </authorList>
    </citation>
    <scope>NUCLEOTIDE SEQUENCE [LARGE SCALE GENOMIC DNA]</scope>
    <source>
        <strain evidence="2">cv. Yunnan</strain>
        <tissue evidence="1">Vines</tissue>
    </source>
</reference>
<protein>
    <recommendedName>
        <fullName evidence="3">Protein NUCLEAR FUSION DEFECTIVE 6, chloroplastic/mitochondrial-like</fullName>
    </recommendedName>
</protein>
<accession>A0A328DHQ5</accession>
<organism evidence="1 2">
    <name type="scientific">Cuscuta australis</name>
    <dbReference type="NCBI Taxonomy" id="267555"/>
    <lineage>
        <taxon>Eukaryota</taxon>
        <taxon>Viridiplantae</taxon>
        <taxon>Streptophyta</taxon>
        <taxon>Embryophyta</taxon>
        <taxon>Tracheophyta</taxon>
        <taxon>Spermatophyta</taxon>
        <taxon>Magnoliopsida</taxon>
        <taxon>eudicotyledons</taxon>
        <taxon>Gunneridae</taxon>
        <taxon>Pentapetalae</taxon>
        <taxon>asterids</taxon>
        <taxon>lamiids</taxon>
        <taxon>Solanales</taxon>
        <taxon>Convolvulaceae</taxon>
        <taxon>Cuscuteae</taxon>
        <taxon>Cuscuta</taxon>
        <taxon>Cuscuta subgen. Grammica</taxon>
        <taxon>Cuscuta sect. Cleistogrammica</taxon>
    </lineage>
</organism>
<evidence type="ECO:0008006" key="3">
    <source>
        <dbReference type="Google" id="ProtNLM"/>
    </source>
</evidence>
<dbReference type="Proteomes" id="UP000249390">
    <property type="component" value="Unassembled WGS sequence"/>
</dbReference>